<name>A0ABY9DS14_VITVI</name>
<protein>
    <recommendedName>
        <fullName evidence="2">Aldehyde dehydrogenase domain-containing protein</fullName>
    </recommendedName>
</protein>
<organism evidence="3 4">
    <name type="scientific">Vitis vinifera</name>
    <name type="common">Grape</name>
    <dbReference type="NCBI Taxonomy" id="29760"/>
    <lineage>
        <taxon>Eukaryota</taxon>
        <taxon>Viridiplantae</taxon>
        <taxon>Streptophyta</taxon>
        <taxon>Embryophyta</taxon>
        <taxon>Tracheophyta</taxon>
        <taxon>Spermatophyta</taxon>
        <taxon>Magnoliopsida</taxon>
        <taxon>eudicotyledons</taxon>
        <taxon>Gunneridae</taxon>
        <taxon>Pentapetalae</taxon>
        <taxon>rosids</taxon>
        <taxon>Vitales</taxon>
        <taxon>Vitaceae</taxon>
        <taxon>Viteae</taxon>
        <taxon>Vitis</taxon>
    </lineage>
</organism>
<feature type="compositionally biased region" description="Basic and acidic residues" evidence="1">
    <location>
        <begin position="1"/>
        <end position="11"/>
    </location>
</feature>
<keyword evidence="4" id="KW-1185">Reference proteome</keyword>
<evidence type="ECO:0000259" key="2">
    <source>
        <dbReference type="Pfam" id="PF00171"/>
    </source>
</evidence>
<dbReference type="Gene3D" id="3.40.309.10">
    <property type="entry name" value="Aldehyde Dehydrogenase, Chain A, domain 2"/>
    <property type="match status" value="1"/>
</dbReference>
<dbReference type="SUPFAM" id="SSF53720">
    <property type="entry name" value="ALDH-like"/>
    <property type="match status" value="1"/>
</dbReference>
<sequence>MGVTEEERVDGFENEDSLRGASQDGMLIAQDHIFGPDQSILKLKDLDEVIRMVDAISYGLATGVFT</sequence>
<proteinExistence type="predicted"/>
<evidence type="ECO:0000313" key="3">
    <source>
        <dbReference type="EMBL" id="WKA10480.1"/>
    </source>
</evidence>
<accession>A0ABY9DS14</accession>
<dbReference type="Pfam" id="PF00171">
    <property type="entry name" value="Aldedh"/>
    <property type="match status" value="1"/>
</dbReference>
<dbReference type="InterPro" id="IPR016163">
    <property type="entry name" value="Ald_DH_C"/>
</dbReference>
<gene>
    <name evidence="3" type="ORF">VitviT2T_028048</name>
</gene>
<dbReference type="InterPro" id="IPR015590">
    <property type="entry name" value="Aldehyde_DH_dom"/>
</dbReference>
<dbReference type="Proteomes" id="UP001227230">
    <property type="component" value="Chromosome 18"/>
</dbReference>
<evidence type="ECO:0000256" key="1">
    <source>
        <dbReference type="SAM" id="MobiDB-lite"/>
    </source>
</evidence>
<dbReference type="InterPro" id="IPR016161">
    <property type="entry name" value="Ald_DH/histidinol_DH"/>
</dbReference>
<feature type="domain" description="Aldehyde dehydrogenase" evidence="2">
    <location>
        <begin position="23"/>
        <end position="66"/>
    </location>
</feature>
<evidence type="ECO:0000313" key="4">
    <source>
        <dbReference type="Proteomes" id="UP001227230"/>
    </source>
</evidence>
<reference evidence="3 4" key="1">
    <citation type="journal article" date="2023" name="Hortic Res">
        <title>The complete reference genome for grapevine (Vitis vinifera L.) genetics and breeding.</title>
        <authorList>
            <person name="Shi X."/>
            <person name="Cao S."/>
            <person name="Wang X."/>
            <person name="Huang S."/>
            <person name="Wang Y."/>
            <person name="Liu Z."/>
            <person name="Liu W."/>
            <person name="Leng X."/>
            <person name="Peng Y."/>
            <person name="Wang N."/>
            <person name="Wang Y."/>
            <person name="Ma Z."/>
            <person name="Xu X."/>
            <person name="Zhang F."/>
            <person name="Xue H."/>
            <person name="Zhong H."/>
            <person name="Wang Y."/>
            <person name="Zhang K."/>
            <person name="Velt A."/>
            <person name="Avia K."/>
            <person name="Holtgrawe D."/>
            <person name="Grimplet J."/>
            <person name="Matus J.T."/>
            <person name="Ware D."/>
            <person name="Wu X."/>
            <person name="Wang H."/>
            <person name="Liu C."/>
            <person name="Fang Y."/>
            <person name="Rustenholz C."/>
            <person name="Cheng Z."/>
            <person name="Xiao H."/>
            <person name="Zhou Y."/>
        </authorList>
    </citation>
    <scope>NUCLEOTIDE SEQUENCE [LARGE SCALE GENOMIC DNA]</scope>
    <source>
        <strain evidence="4">cv. Pinot noir / PN40024</strain>
        <tissue evidence="3">Leaf</tissue>
    </source>
</reference>
<dbReference type="EMBL" id="CP126665">
    <property type="protein sequence ID" value="WKA10480.1"/>
    <property type="molecule type" value="Genomic_DNA"/>
</dbReference>
<feature type="region of interest" description="Disordered" evidence="1">
    <location>
        <begin position="1"/>
        <end position="21"/>
    </location>
</feature>